<dbReference type="InterPro" id="IPR002020">
    <property type="entry name" value="Citrate_synthase"/>
</dbReference>
<dbReference type="GO" id="GO:0006101">
    <property type="term" value="P:citrate metabolic process"/>
    <property type="evidence" value="ECO:0007669"/>
    <property type="project" value="InterPro"/>
</dbReference>
<evidence type="ECO:0000256" key="4">
    <source>
        <dbReference type="RuleBase" id="RU000441"/>
    </source>
</evidence>
<dbReference type="GO" id="GO:0046912">
    <property type="term" value="F:acyltransferase activity, acyl groups converted into alkyl on transfer"/>
    <property type="evidence" value="ECO:0007669"/>
    <property type="project" value="InterPro"/>
</dbReference>
<dbReference type="FunFam" id="1.10.230.10:FF:000001">
    <property type="entry name" value="Citrate synthase"/>
    <property type="match status" value="1"/>
</dbReference>
<keyword evidence="6" id="KW-1185">Reference proteome</keyword>
<dbReference type="NCBIfam" id="NF007128">
    <property type="entry name" value="PRK09569.1"/>
    <property type="match status" value="1"/>
</dbReference>
<dbReference type="InterPro" id="IPR019810">
    <property type="entry name" value="Citrate_synthase_AS"/>
</dbReference>
<feature type="active site" evidence="3">
    <location>
        <position position="312"/>
    </location>
</feature>
<evidence type="ECO:0000256" key="3">
    <source>
        <dbReference type="PIRSR" id="PIRSR610109-1"/>
    </source>
</evidence>
<dbReference type="GO" id="GO:0005975">
    <property type="term" value="P:carbohydrate metabolic process"/>
    <property type="evidence" value="ECO:0007669"/>
    <property type="project" value="TreeGrafter"/>
</dbReference>
<evidence type="ECO:0000313" key="6">
    <source>
        <dbReference type="Proteomes" id="UP001061958"/>
    </source>
</evidence>
<evidence type="ECO:0000313" key="5">
    <source>
        <dbReference type="EMBL" id="GJQ11293.1"/>
    </source>
</evidence>
<keyword evidence="2 4" id="KW-0808">Transferase</keyword>
<proteinExistence type="inferred from homology"/>
<name>A0A9C7PUW1_9RHOD</name>
<reference evidence="5" key="1">
    <citation type="journal article" date="2022" name="Proc. Natl. Acad. Sci. U.S.A.">
        <title>Life cycle and functional genomics of the unicellular red alga Galdieria for elucidating algal and plant evolution and industrial use.</title>
        <authorList>
            <person name="Hirooka S."/>
            <person name="Itabashi T."/>
            <person name="Ichinose T.M."/>
            <person name="Onuma R."/>
            <person name="Fujiwara T."/>
            <person name="Yamashita S."/>
            <person name="Jong L.W."/>
            <person name="Tomita R."/>
            <person name="Iwane A.H."/>
            <person name="Miyagishima S.Y."/>
        </authorList>
    </citation>
    <scope>NUCLEOTIDE SEQUENCE</scope>
    <source>
        <strain evidence="5">NBRC 102759</strain>
    </source>
</reference>
<dbReference type="PANTHER" id="PTHR11739:SF8">
    <property type="entry name" value="CITRATE SYNTHASE, MITOCHONDRIAL"/>
    <property type="match status" value="1"/>
</dbReference>
<accession>A0A9C7PUW1</accession>
<feature type="active site" evidence="3">
    <location>
        <position position="359"/>
    </location>
</feature>
<reference evidence="5" key="2">
    <citation type="submission" date="2022-01" db="EMBL/GenBank/DDBJ databases">
        <authorList>
            <person name="Hirooka S."/>
            <person name="Miyagishima S.Y."/>
        </authorList>
    </citation>
    <scope>NUCLEOTIDE SEQUENCE</scope>
    <source>
        <strain evidence="5">NBRC 102759</strain>
    </source>
</reference>
<dbReference type="SUPFAM" id="SSF48256">
    <property type="entry name" value="Citrate synthase"/>
    <property type="match status" value="1"/>
</dbReference>
<dbReference type="InterPro" id="IPR036969">
    <property type="entry name" value="Citrate_synthase_sf"/>
</dbReference>
<dbReference type="InterPro" id="IPR016143">
    <property type="entry name" value="Citrate_synth-like_sm_a-sub"/>
</dbReference>
<gene>
    <name evidence="5" type="ORF">GpartN1_g3084.t1</name>
</gene>
<dbReference type="Pfam" id="PF00285">
    <property type="entry name" value="Citrate_synt"/>
    <property type="match status" value="1"/>
</dbReference>
<dbReference type="GO" id="GO:0006099">
    <property type="term" value="P:tricarboxylic acid cycle"/>
    <property type="evidence" value="ECO:0007669"/>
    <property type="project" value="InterPro"/>
</dbReference>
<dbReference type="NCBIfam" id="TIGR01793">
    <property type="entry name" value="cit_synth_euk"/>
    <property type="match status" value="1"/>
</dbReference>
<dbReference type="GO" id="GO:0005759">
    <property type="term" value="C:mitochondrial matrix"/>
    <property type="evidence" value="ECO:0007669"/>
    <property type="project" value="TreeGrafter"/>
</dbReference>
<comment type="caution">
    <text evidence="5">The sequence shown here is derived from an EMBL/GenBank/DDBJ whole genome shotgun (WGS) entry which is preliminary data.</text>
</comment>
<comment type="similarity">
    <text evidence="1 4">Belongs to the citrate synthase family.</text>
</comment>
<organism evidence="5 6">
    <name type="scientific">Galdieria partita</name>
    <dbReference type="NCBI Taxonomy" id="83374"/>
    <lineage>
        <taxon>Eukaryota</taxon>
        <taxon>Rhodophyta</taxon>
        <taxon>Bangiophyceae</taxon>
        <taxon>Galdieriales</taxon>
        <taxon>Galdieriaceae</taxon>
        <taxon>Galdieria</taxon>
    </lineage>
</organism>
<dbReference type="EMBL" id="BQMJ01000023">
    <property type="protein sequence ID" value="GJQ11293.1"/>
    <property type="molecule type" value="Genomic_DNA"/>
</dbReference>
<evidence type="ECO:0000256" key="2">
    <source>
        <dbReference type="ARBA" id="ARBA00022679"/>
    </source>
</evidence>
<dbReference type="Gene3D" id="1.10.580.10">
    <property type="entry name" value="Citrate Synthase, domain 1"/>
    <property type="match status" value="1"/>
</dbReference>
<dbReference type="Gene3D" id="1.10.230.10">
    <property type="entry name" value="Cytochrome P450-Terp, domain 2"/>
    <property type="match status" value="1"/>
</dbReference>
<dbReference type="InterPro" id="IPR016142">
    <property type="entry name" value="Citrate_synth-like_lrg_a-sub"/>
</dbReference>
<dbReference type="Proteomes" id="UP001061958">
    <property type="component" value="Unassembled WGS sequence"/>
</dbReference>
<dbReference type="FunFam" id="1.10.580.10:FF:000001">
    <property type="entry name" value="Citrate synthase"/>
    <property type="match status" value="1"/>
</dbReference>
<dbReference type="AlphaFoldDB" id="A0A9C7PUW1"/>
<evidence type="ECO:0000256" key="1">
    <source>
        <dbReference type="ARBA" id="ARBA00010566"/>
    </source>
</evidence>
<dbReference type="PANTHER" id="PTHR11739">
    <property type="entry name" value="CITRATE SYNTHASE"/>
    <property type="match status" value="1"/>
</dbReference>
<dbReference type="PROSITE" id="PS00480">
    <property type="entry name" value="CITRATE_SYNTHASE"/>
    <property type="match status" value="1"/>
</dbReference>
<feature type="active site" evidence="3">
    <location>
        <position position="414"/>
    </location>
</feature>
<dbReference type="InterPro" id="IPR010109">
    <property type="entry name" value="Citrate_synthase_euk"/>
</dbReference>
<protein>
    <recommendedName>
        <fullName evidence="4">Citrate synthase</fullName>
    </recommendedName>
</protein>
<dbReference type="PRINTS" id="PR00143">
    <property type="entry name" value="CITRTSNTHASE"/>
</dbReference>
<dbReference type="OrthoDB" id="8017587at2759"/>
<sequence>MYTLSRLAWKKFPSASASPLVWKQQEQLKNVSLFRSLQSSANASLKEILGEKIQEMREEVQEVRHAVGSQVLGSCTVDQAYGGMRSVKSMTYETSLLDPNEGIRFRGYSIPECQKLLPGIKQGGEPLPESLLWLLLTGEIPSVQQVEALREELSSRANLPDHVKKTLNSVPISLHPMAQFSIGILTMQSDSVFAKEYARGAPKNKLWEYCLEDSLTLIARLPQVAAIVYRNTYHQGKQMEADLKLDMAARLTKLMGFQNPEFDELMRLYLTIHADHEGGNVSAHSVRLVGSALSDPYLAFSAGMNGLAGPLHGLANQNVLTWLLQVKEKLGGQSPTKENLTKICWETLNSGNVIPGFGHAVLRRTDPRYTCQREFALKHLPNDEIFQLVSLLYEVVPKVLAEQGKVSNPWPNVDAHSGTLLRYYGVKEMTFYTVLFGVSRALGTLSSLVWDRALGLPIERPKSVTTRWIKENMVQAQQKVSG</sequence>